<evidence type="ECO:0000313" key="2">
    <source>
        <dbReference type="EMBL" id="CAD8054896.1"/>
    </source>
</evidence>
<dbReference type="AlphaFoldDB" id="A0A8S1KPT1"/>
<comment type="caution">
    <text evidence="2">The sequence shown here is derived from an EMBL/GenBank/DDBJ whole genome shotgun (WGS) entry which is preliminary data.</text>
</comment>
<feature type="region of interest" description="Disordered" evidence="1">
    <location>
        <begin position="59"/>
        <end position="88"/>
    </location>
</feature>
<name>A0A8S1KPT1_9CILI</name>
<dbReference type="Proteomes" id="UP000692954">
    <property type="component" value="Unassembled WGS sequence"/>
</dbReference>
<feature type="region of interest" description="Disordered" evidence="1">
    <location>
        <begin position="1"/>
        <end position="39"/>
    </location>
</feature>
<dbReference type="EMBL" id="CAJJDN010000008">
    <property type="protein sequence ID" value="CAD8054896.1"/>
    <property type="molecule type" value="Genomic_DNA"/>
</dbReference>
<accession>A0A8S1KPT1</accession>
<evidence type="ECO:0000313" key="3">
    <source>
        <dbReference type="Proteomes" id="UP000692954"/>
    </source>
</evidence>
<gene>
    <name evidence="2" type="ORF">PSON_ATCC_30995.1.T0080526</name>
</gene>
<feature type="region of interest" description="Disordered" evidence="1">
    <location>
        <begin position="127"/>
        <end position="152"/>
    </location>
</feature>
<keyword evidence="3" id="KW-1185">Reference proteome</keyword>
<reference evidence="2" key="1">
    <citation type="submission" date="2021-01" db="EMBL/GenBank/DDBJ databases">
        <authorList>
            <consortium name="Genoscope - CEA"/>
            <person name="William W."/>
        </authorList>
    </citation>
    <scope>NUCLEOTIDE SEQUENCE</scope>
</reference>
<protein>
    <submittedName>
        <fullName evidence="2">Uncharacterized protein</fullName>
    </submittedName>
</protein>
<dbReference type="OrthoDB" id="301222at2759"/>
<proteinExistence type="predicted"/>
<evidence type="ECO:0000256" key="1">
    <source>
        <dbReference type="SAM" id="MobiDB-lite"/>
    </source>
</evidence>
<sequence>MKKKQVKSKSPTPVKQHSAIDTPRFKEKASQQSQIPISPKVQIDSEYFSFGGMEPIKKQSKSVHEFNDKEKKLNNSFTNDKQASESKPQKVQIFNNNYQIININQIEKKESIRSLQRQFQQILENQPPKKSTTPIKSNQSNSPIQISTTKASAYPSANNYFQRIKKQGQSTLLRKKF</sequence>
<organism evidence="2 3">
    <name type="scientific">Paramecium sonneborni</name>
    <dbReference type="NCBI Taxonomy" id="65129"/>
    <lineage>
        <taxon>Eukaryota</taxon>
        <taxon>Sar</taxon>
        <taxon>Alveolata</taxon>
        <taxon>Ciliophora</taxon>
        <taxon>Intramacronucleata</taxon>
        <taxon>Oligohymenophorea</taxon>
        <taxon>Peniculida</taxon>
        <taxon>Parameciidae</taxon>
        <taxon>Paramecium</taxon>
    </lineage>
</organism>
<feature type="compositionally biased region" description="Basic and acidic residues" evidence="1">
    <location>
        <begin position="62"/>
        <end position="73"/>
    </location>
</feature>